<dbReference type="Pfam" id="PF03150">
    <property type="entry name" value="CCP_MauG"/>
    <property type="match status" value="1"/>
</dbReference>
<dbReference type="InterPro" id="IPR009056">
    <property type="entry name" value="Cyt_c-like_dom"/>
</dbReference>
<evidence type="ECO:0000256" key="1">
    <source>
        <dbReference type="ARBA" id="ARBA00004196"/>
    </source>
</evidence>
<reference evidence="10 11" key="1">
    <citation type="journal article" date="2014" name="Antonie Van Leeuwenhoek">
        <title>Hyphomonas beringensis sp. nov. and Hyphomonas chukchiensis sp. nov., isolated from surface seawater of the Bering Sea and Chukchi Sea.</title>
        <authorList>
            <person name="Li C."/>
            <person name="Lai Q."/>
            <person name="Li G."/>
            <person name="Dong C."/>
            <person name="Wang J."/>
            <person name="Liao Y."/>
            <person name="Shao Z."/>
        </authorList>
    </citation>
    <scope>NUCLEOTIDE SEQUENCE [LARGE SCALE GENOMIC DNA]</scope>
    <source>
        <strain evidence="10 11">MHS-3</strain>
    </source>
</reference>
<dbReference type="PROSITE" id="PS51257">
    <property type="entry name" value="PROKAR_LIPOPROTEIN"/>
    <property type="match status" value="1"/>
</dbReference>
<comment type="subcellular location">
    <subcellularLocation>
        <location evidence="1">Cell envelope</location>
    </subcellularLocation>
</comment>
<keyword evidence="5" id="KW-0560">Oxidoreductase</keyword>
<dbReference type="PANTHER" id="PTHR30600">
    <property type="entry name" value="CYTOCHROME C PEROXIDASE-RELATED"/>
    <property type="match status" value="1"/>
</dbReference>
<evidence type="ECO:0000256" key="7">
    <source>
        <dbReference type="PROSITE-ProRule" id="PRU00433"/>
    </source>
</evidence>
<proteinExistence type="predicted"/>
<feature type="signal peptide" evidence="8">
    <location>
        <begin position="1"/>
        <end position="32"/>
    </location>
</feature>
<keyword evidence="3 7" id="KW-0479">Metal-binding</keyword>
<dbReference type="GO" id="GO:0009055">
    <property type="term" value="F:electron transfer activity"/>
    <property type="evidence" value="ECO:0007669"/>
    <property type="project" value="InterPro"/>
</dbReference>
<evidence type="ECO:0000256" key="8">
    <source>
        <dbReference type="SAM" id="SignalP"/>
    </source>
</evidence>
<organism evidence="10 11">
    <name type="scientific">Hyphomonas adhaerens MHS-3</name>
    <dbReference type="NCBI Taxonomy" id="1280949"/>
    <lineage>
        <taxon>Bacteria</taxon>
        <taxon>Pseudomonadati</taxon>
        <taxon>Pseudomonadota</taxon>
        <taxon>Alphaproteobacteria</taxon>
        <taxon>Hyphomonadales</taxon>
        <taxon>Hyphomonadaceae</taxon>
        <taxon>Hyphomonas</taxon>
    </lineage>
</organism>
<evidence type="ECO:0000256" key="4">
    <source>
        <dbReference type="ARBA" id="ARBA00022729"/>
    </source>
</evidence>
<comment type="caution">
    <text evidence="10">The sequence shown here is derived from an EMBL/GenBank/DDBJ whole genome shotgun (WGS) entry which is preliminary data.</text>
</comment>
<dbReference type="STRING" id="1280949.HAD_17226"/>
<dbReference type="GO" id="GO:0004130">
    <property type="term" value="F:cytochrome-c peroxidase activity"/>
    <property type="evidence" value="ECO:0007669"/>
    <property type="project" value="TreeGrafter"/>
</dbReference>
<dbReference type="InterPro" id="IPR036909">
    <property type="entry name" value="Cyt_c-like_dom_sf"/>
</dbReference>
<dbReference type="PANTHER" id="PTHR30600:SF10">
    <property type="entry name" value="BLL6722 PROTEIN"/>
    <property type="match status" value="1"/>
</dbReference>
<dbReference type="Pfam" id="PF00034">
    <property type="entry name" value="Cytochrom_C"/>
    <property type="match status" value="1"/>
</dbReference>
<evidence type="ECO:0000256" key="5">
    <source>
        <dbReference type="ARBA" id="ARBA00023002"/>
    </source>
</evidence>
<dbReference type="GO" id="GO:0020037">
    <property type="term" value="F:heme binding"/>
    <property type="evidence" value="ECO:0007669"/>
    <property type="project" value="InterPro"/>
</dbReference>
<dbReference type="Gene3D" id="1.10.760.10">
    <property type="entry name" value="Cytochrome c-like domain"/>
    <property type="match status" value="2"/>
</dbReference>
<dbReference type="Proteomes" id="UP000027446">
    <property type="component" value="Unassembled WGS sequence"/>
</dbReference>
<evidence type="ECO:0000256" key="6">
    <source>
        <dbReference type="ARBA" id="ARBA00023004"/>
    </source>
</evidence>
<gene>
    <name evidence="10" type="ORF">HAD_17226</name>
</gene>
<keyword evidence="10" id="KW-0575">Peroxidase</keyword>
<dbReference type="InterPro" id="IPR004852">
    <property type="entry name" value="Di-haem_cyt_c_peroxidsae"/>
</dbReference>
<dbReference type="SUPFAM" id="SSF46626">
    <property type="entry name" value="Cytochrome c"/>
    <property type="match status" value="2"/>
</dbReference>
<dbReference type="InterPro" id="IPR051395">
    <property type="entry name" value="Cytochrome_c_Peroxidase/MauG"/>
</dbReference>
<protein>
    <submittedName>
        <fullName evidence="10">Cytochrome-c peroxidase</fullName>
    </submittedName>
</protein>
<dbReference type="PATRIC" id="fig|1280949.3.peg.3494"/>
<evidence type="ECO:0000259" key="9">
    <source>
        <dbReference type="PROSITE" id="PS51007"/>
    </source>
</evidence>
<accession>A0A069DZZ4</accession>
<evidence type="ECO:0000256" key="2">
    <source>
        <dbReference type="ARBA" id="ARBA00022617"/>
    </source>
</evidence>
<sequence length="381" mass="41850">MSLTKIKSPSQAGKLRAALLAMGCLLAISCKGAEVPQPAAEPDLGCGPQICAEGATLREVYAGPVETWPAVETTNDTPFEEMALLDRPVPAERSAMARLGEALFFDPILSASGQIACASCHHPDLAFTDGIRSSIGHDRQQGKRNAPTLLDKADQPVFMWDGAAMSLEHQAMMPISNPIEMAETQAALVETMNADPDYAARFNEVTGQDTIEMQDITAALAAYERTLTRRTKFDLFLEGDRDRFTDQELFGLHLFRTKARCMTCHSGPRLTDDEFHNIGLTYYGRKYEDLGRYALTEAPEAVGQFKTPSLRHVGRTGPYMHNGLFSSLRGIVNLYNAGGARPRPRPGMENDPLFPETSELLPELNLTPDERDALVAYLETL</sequence>
<evidence type="ECO:0000313" key="10">
    <source>
        <dbReference type="EMBL" id="KCZ82590.1"/>
    </source>
</evidence>
<keyword evidence="11" id="KW-1185">Reference proteome</keyword>
<dbReference type="RefSeq" id="WP_051596450.1">
    <property type="nucleotide sequence ID" value="NZ_ARYH01000005.1"/>
</dbReference>
<keyword evidence="4 8" id="KW-0732">Signal</keyword>
<dbReference type="AlphaFoldDB" id="A0A069DZZ4"/>
<keyword evidence="6 7" id="KW-0408">Iron</keyword>
<name>A0A069DZZ4_9PROT</name>
<evidence type="ECO:0000313" key="11">
    <source>
        <dbReference type="Proteomes" id="UP000027446"/>
    </source>
</evidence>
<feature type="chain" id="PRO_5001663662" evidence="8">
    <location>
        <begin position="33"/>
        <end position="381"/>
    </location>
</feature>
<dbReference type="GO" id="GO:0030313">
    <property type="term" value="C:cell envelope"/>
    <property type="evidence" value="ECO:0007669"/>
    <property type="project" value="UniProtKB-SubCell"/>
</dbReference>
<evidence type="ECO:0000256" key="3">
    <source>
        <dbReference type="ARBA" id="ARBA00022723"/>
    </source>
</evidence>
<keyword evidence="2 7" id="KW-0349">Heme</keyword>
<dbReference type="eggNOG" id="COG1858">
    <property type="taxonomic scope" value="Bacteria"/>
</dbReference>
<dbReference type="PROSITE" id="PS51007">
    <property type="entry name" value="CYTC"/>
    <property type="match status" value="2"/>
</dbReference>
<feature type="domain" description="Cytochrome c" evidence="9">
    <location>
        <begin position="246"/>
        <end position="381"/>
    </location>
</feature>
<dbReference type="GO" id="GO:0046872">
    <property type="term" value="F:metal ion binding"/>
    <property type="evidence" value="ECO:0007669"/>
    <property type="project" value="UniProtKB-KW"/>
</dbReference>
<feature type="domain" description="Cytochrome c" evidence="9">
    <location>
        <begin position="95"/>
        <end position="228"/>
    </location>
</feature>
<dbReference type="EMBL" id="ARYH01000005">
    <property type="protein sequence ID" value="KCZ82590.1"/>
    <property type="molecule type" value="Genomic_DNA"/>
</dbReference>